<dbReference type="Pfam" id="PF13692">
    <property type="entry name" value="Glyco_trans_1_4"/>
    <property type="match status" value="1"/>
</dbReference>
<evidence type="ECO:0000259" key="1">
    <source>
        <dbReference type="Pfam" id="PF00535"/>
    </source>
</evidence>
<dbReference type="Proteomes" id="UP000552587">
    <property type="component" value="Unassembled WGS sequence"/>
</dbReference>
<keyword evidence="3" id="KW-1185">Reference proteome</keyword>
<proteinExistence type="predicted"/>
<dbReference type="Gene3D" id="3.90.550.10">
    <property type="entry name" value="Spore Coat Polysaccharide Biosynthesis Protein SpsA, Chain A"/>
    <property type="match status" value="1"/>
</dbReference>
<dbReference type="AlphaFoldDB" id="A0A7W3U3Z4"/>
<feature type="domain" description="Glycosyltransferase 2-like" evidence="1">
    <location>
        <begin position="73"/>
        <end position="193"/>
    </location>
</feature>
<dbReference type="InterPro" id="IPR001173">
    <property type="entry name" value="Glyco_trans_2-like"/>
</dbReference>
<dbReference type="SUPFAM" id="SSF53448">
    <property type="entry name" value="Nucleotide-diphospho-sugar transferases"/>
    <property type="match status" value="1"/>
</dbReference>
<organism evidence="2 3">
    <name type="scientific">Marilutibacter penaei</name>
    <dbReference type="NCBI Taxonomy" id="2759900"/>
    <lineage>
        <taxon>Bacteria</taxon>
        <taxon>Pseudomonadati</taxon>
        <taxon>Pseudomonadota</taxon>
        <taxon>Gammaproteobacteria</taxon>
        <taxon>Lysobacterales</taxon>
        <taxon>Lysobacteraceae</taxon>
        <taxon>Marilutibacter</taxon>
    </lineage>
</organism>
<dbReference type="SUPFAM" id="SSF53756">
    <property type="entry name" value="UDP-Glycosyltransferase/glycogen phosphorylase"/>
    <property type="match status" value="1"/>
</dbReference>
<accession>A0A7W3U3Z4</accession>
<evidence type="ECO:0000313" key="3">
    <source>
        <dbReference type="Proteomes" id="UP000552587"/>
    </source>
</evidence>
<dbReference type="GO" id="GO:0016740">
    <property type="term" value="F:transferase activity"/>
    <property type="evidence" value="ECO:0007669"/>
    <property type="project" value="UniProtKB-KW"/>
</dbReference>
<dbReference type="EMBL" id="JACHTE010000005">
    <property type="protein sequence ID" value="MBB1088511.1"/>
    <property type="molecule type" value="Genomic_DNA"/>
</dbReference>
<dbReference type="CDD" id="cd03801">
    <property type="entry name" value="GT4_PimA-like"/>
    <property type="match status" value="1"/>
</dbReference>
<comment type="caution">
    <text evidence="2">The sequence shown here is derived from an EMBL/GenBank/DDBJ whole genome shotgun (WGS) entry which is preliminary data.</text>
</comment>
<dbReference type="InterPro" id="IPR029044">
    <property type="entry name" value="Nucleotide-diphossugar_trans"/>
</dbReference>
<reference evidence="2 3" key="1">
    <citation type="submission" date="2020-07" db="EMBL/GenBank/DDBJ databases">
        <authorList>
            <person name="Xu S."/>
            <person name="Li A."/>
        </authorList>
    </citation>
    <scope>NUCLEOTIDE SEQUENCE [LARGE SCALE GENOMIC DNA]</scope>
    <source>
        <strain evidence="2 3">SG-8</strain>
    </source>
</reference>
<dbReference type="PANTHER" id="PTHR43179">
    <property type="entry name" value="RHAMNOSYLTRANSFERASE WBBL"/>
    <property type="match status" value="1"/>
</dbReference>
<keyword evidence="2" id="KW-0808">Transferase</keyword>
<gene>
    <name evidence="2" type="ORF">H4F99_08425</name>
</gene>
<dbReference type="RefSeq" id="WP_182669291.1">
    <property type="nucleotide sequence ID" value="NZ_JACHTE010000005.1"/>
</dbReference>
<name>A0A7W3U3Z4_9GAMM</name>
<dbReference type="CDD" id="cd04186">
    <property type="entry name" value="GT_2_like_c"/>
    <property type="match status" value="1"/>
</dbReference>
<protein>
    <submittedName>
        <fullName evidence="2">Glycosyltransferase</fullName>
    </submittedName>
</protein>
<dbReference type="Pfam" id="PF00535">
    <property type="entry name" value="Glycos_transf_2"/>
    <property type="match status" value="1"/>
</dbReference>
<dbReference type="Gene3D" id="3.40.50.2000">
    <property type="entry name" value="Glycogen Phosphorylase B"/>
    <property type="match status" value="2"/>
</dbReference>
<evidence type="ECO:0000313" key="2">
    <source>
        <dbReference type="EMBL" id="MBB1088511.1"/>
    </source>
</evidence>
<sequence length="705" mass="77069">MSWTDVRFQIDRATGLVRRGVASLRTRGWRASWQRVLKQFRRVPTTQRAALYEPGQAPFAPFGVPDSDTPRASIVIPVYNQFPHTLACLRAIAAHRPMAPVEVIVVDDGSSDGTEASLRQVTGLHYVRRASNGGFIAACNDGAAHARGDYLVFLNNDTVPQPGWLDALLATFDTHPDAGIVGSQLLYPDGRLQEAGGVVFNDGSGWNTGRFESPLDPRFATLRDTDYCSGAALAVPRDLFASLGGFDARYAPAYYEDTDLAFAVRASGHRVLYQPAARVVHDEGATSGTDTGSGVKSYQVRNQAVFQEKWRSALAAQPSPGTAIEKAMHGPRRQILVIDALTPRPNHDSGSLRLVNLMRLLGEEGAHVVFLPADLKHDGDHTLALQALGVEAWHAPFARGIPSWLREHGGRFDTVVVCRHYVLRDVLPLLRLHAPQARLVFDTVDLHYLRERRGAALSGDAAQARAAERTRTLELDLIGRSDATLVVSHVERDLLREDAPGARVEILSNLHHVPDPGPGFDARKDVMFVGGFRHPPNVDAVLWFAEDVWPRIRARAPDLRFHCIGGDVPDAIAALHGRDGIEVHGHVPDLHPYLQGCRVAVAPLRYGAGVKGKVNQSMAHGQPVVATPCAVEGMHLTDGEDVRVADTAAAFADAVLRLQADEALWDRLAANARRNVERHFSLDAGRDVVRRVLLHVDETETPPVR</sequence>
<dbReference type="PANTHER" id="PTHR43179:SF7">
    <property type="entry name" value="RHAMNOSYLTRANSFERASE WBBL"/>
    <property type="match status" value="1"/>
</dbReference>